<dbReference type="Proteomes" id="UP000277742">
    <property type="component" value="Unassembled WGS sequence"/>
</dbReference>
<dbReference type="InterPro" id="IPR002789">
    <property type="entry name" value="HerA_central"/>
</dbReference>
<gene>
    <name evidence="4" type="ORF">D8855_07970</name>
</gene>
<dbReference type="Pfam" id="PF01935">
    <property type="entry name" value="DUF87"/>
    <property type="match status" value="1"/>
</dbReference>
<accession>A0A3R9IJH8</accession>
<dbReference type="GO" id="GO:0003677">
    <property type="term" value="F:DNA binding"/>
    <property type="evidence" value="ECO:0007669"/>
    <property type="project" value="InterPro"/>
</dbReference>
<sequence>MVVDTRPLITLSGQRIGWERAIPHFLVLGQTGSGKSVIAQAILADIAHKTAHLPIEKRALLVACDPKSEDWLFAENSPNCFFGDDSYKAIELVYNELLSRKSDKSKPRNSLVLFCEELTSLVETLPSKQKKETQHHLKIILLQGRSIGIRLLCVSQDLMAEVLGNSSLRNQFGAVLGLGSIASRSAISGSIFDIEAGQKLATLPKQHGWYQVFDGSPPIKVKVANIRDIDKVQEVLLEMLNRYQPTEQVR</sequence>
<dbReference type="EMBL" id="RJNR01000013">
    <property type="protein sequence ID" value="RSI79887.1"/>
    <property type="molecule type" value="Genomic_DNA"/>
</dbReference>
<dbReference type="PROSITE" id="PS50901">
    <property type="entry name" value="FTSK"/>
    <property type="match status" value="1"/>
</dbReference>
<dbReference type="SMART" id="SM00382">
    <property type="entry name" value="AAA"/>
    <property type="match status" value="1"/>
</dbReference>
<evidence type="ECO:0000256" key="1">
    <source>
        <dbReference type="ARBA" id="ARBA00045564"/>
    </source>
</evidence>
<protein>
    <submittedName>
        <fullName evidence="4">FtsK/SpoIIIE family protein</fullName>
    </submittedName>
</protein>
<evidence type="ECO:0000259" key="3">
    <source>
        <dbReference type="PROSITE" id="PS50901"/>
    </source>
</evidence>
<dbReference type="RefSeq" id="WP_004249590.1">
    <property type="nucleotide sequence ID" value="NZ_RJNR01000013.1"/>
</dbReference>
<evidence type="ECO:0000256" key="2">
    <source>
        <dbReference type="PROSITE-ProRule" id="PRU00289"/>
    </source>
</evidence>
<organism evidence="4 5">
    <name type="scientific">Streptococcus mitis</name>
    <dbReference type="NCBI Taxonomy" id="28037"/>
    <lineage>
        <taxon>Bacteria</taxon>
        <taxon>Bacillati</taxon>
        <taxon>Bacillota</taxon>
        <taxon>Bacilli</taxon>
        <taxon>Lactobacillales</taxon>
        <taxon>Streptococcaceae</taxon>
        <taxon>Streptococcus</taxon>
        <taxon>Streptococcus mitis group</taxon>
    </lineage>
</organism>
<keyword evidence="2" id="KW-0067">ATP-binding</keyword>
<comment type="function">
    <text evidence="1">Essential cell division protein that coordinates cell division and chromosome segregation. The N-terminus is involved in assembly of the cell-division machinery. The C-terminus functions as a DNA motor that moves dsDNA in an ATP-dependent manner towards the difSL recombination site, which is located within the replication terminus region. Required for activation of the XerS recombinase, allowing activation of chromosome unlinking by recombination.</text>
</comment>
<dbReference type="InterPro" id="IPR003593">
    <property type="entry name" value="AAA+_ATPase"/>
</dbReference>
<dbReference type="InterPro" id="IPR002543">
    <property type="entry name" value="FtsK_dom"/>
</dbReference>
<comment type="caution">
    <text evidence="4">The sequence shown here is derived from an EMBL/GenBank/DDBJ whole genome shotgun (WGS) entry which is preliminary data.</text>
</comment>
<dbReference type="PROSITE" id="PS00675">
    <property type="entry name" value="SIGMA54_INTERACT_1"/>
    <property type="match status" value="1"/>
</dbReference>
<feature type="domain" description="FtsK" evidence="3">
    <location>
        <begin position="5"/>
        <end position="187"/>
    </location>
</feature>
<dbReference type="CDD" id="cd01127">
    <property type="entry name" value="TrwB_TraG_TraD_VirD4"/>
    <property type="match status" value="1"/>
</dbReference>
<evidence type="ECO:0000313" key="5">
    <source>
        <dbReference type="Proteomes" id="UP000277742"/>
    </source>
</evidence>
<dbReference type="GO" id="GO:0005524">
    <property type="term" value="F:ATP binding"/>
    <property type="evidence" value="ECO:0007669"/>
    <property type="project" value="UniProtKB-UniRule"/>
</dbReference>
<dbReference type="AlphaFoldDB" id="A0A3R9IJH8"/>
<feature type="binding site" evidence="2">
    <location>
        <begin position="29"/>
        <end position="36"/>
    </location>
    <ligand>
        <name>ATP</name>
        <dbReference type="ChEBI" id="CHEBI:30616"/>
    </ligand>
</feature>
<dbReference type="InterPro" id="IPR025662">
    <property type="entry name" value="Sigma_54_int_dom_ATP-bd_1"/>
</dbReference>
<dbReference type="SUPFAM" id="SSF52540">
    <property type="entry name" value="P-loop containing nucleoside triphosphate hydrolases"/>
    <property type="match status" value="1"/>
</dbReference>
<reference evidence="4 5" key="1">
    <citation type="submission" date="2018-11" db="EMBL/GenBank/DDBJ databases">
        <title>Species Designations Belie Phenotypic and Genotypic Heterogeneity in Oral Streptococci.</title>
        <authorList>
            <person name="Velsko I."/>
        </authorList>
    </citation>
    <scope>NUCLEOTIDE SEQUENCE [LARGE SCALE GENOMIC DNA]</scope>
    <source>
        <strain evidence="4 5">BCA12</strain>
    </source>
</reference>
<keyword evidence="2" id="KW-0547">Nucleotide-binding</keyword>
<proteinExistence type="predicted"/>
<evidence type="ECO:0000313" key="4">
    <source>
        <dbReference type="EMBL" id="RSI79887.1"/>
    </source>
</evidence>
<dbReference type="Gene3D" id="3.40.50.300">
    <property type="entry name" value="P-loop containing nucleotide triphosphate hydrolases"/>
    <property type="match status" value="1"/>
</dbReference>
<name>A0A3R9IJH8_STRMT</name>
<dbReference type="InterPro" id="IPR027417">
    <property type="entry name" value="P-loop_NTPase"/>
</dbReference>